<evidence type="ECO:0000259" key="1">
    <source>
        <dbReference type="PROSITE" id="PS51186"/>
    </source>
</evidence>
<dbReference type="GeneID" id="78454316"/>
<dbReference type="KEGG" id="ful:C4N20_05815"/>
<evidence type="ECO:0000313" key="2">
    <source>
        <dbReference type="EMBL" id="SQJ15615.1"/>
    </source>
</evidence>
<dbReference type="Pfam" id="PF00583">
    <property type="entry name" value="Acetyltransf_1"/>
    <property type="match status" value="1"/>
</dbReference>
<dbReference type="EMBL" id="LS483487">
    <property type="protein sequence ID" value="SQJ15615.1"/>
    <property type="molecule type" value="Genomic_DNA"/>
</dbReference>
<dbReference type="AlphaFoldDB" id="A0AAX2JEJ4"/>
<name>A0AAX2JEJ4_9FUSO</name>
<keyword evidence="2" id="KW-0012">Acyltransferase</keyword>
<evidence type="ECO:0000313" key="3">
    <source>
        <dbReference type="Proteomes" id="UP000249008"/>
    </source>
</evidence>
<dbReference type="RefSeq" id="WP_005979858.1">
    <property type="nucleotide sequence ID" value="NZ_CABKNW010000004.1"/>
</dbReference>
<dbReference type="PROSITE" id="PS51186">
    <property type="entry name" value="GNAT"/>
    <property type="match status" value="1"/>
</dbReference>
<organism evidence="2 3">
    <name type="scientific">Fusobacterium ulcerans</name>
    <dbReference type="NCBI Taxonomy" id="861"/>
    <lineage>
        <taxon>Bacteria</taxon>
        <taxon>Fusobacteriati</taxon>
        <taxon>Fusobacteriota</taxon>
        <taxon>Fusobacteriia</taxon>
        <taxon>Fusobacteriales</taxon>
        <taxon>Fusobacteriaceae</taxon>
        <taxon>Fusobacterium</taxon>
    </lineage>
</organism>
<dbReference type="Proteomes" id="UP000249008">
    <property type="component" value="Chromosome 1"/>
</dbReference>
<dbReference type="CDD" id="cd04301">
    <property type="entry name" value="NAT_SF"/>
    <property type="match status" value="1"/>
</dbReference>
<reference evidence="2 3" key="1">
    <citation type="submission" date="2018-06" db="EMBL/GenBank/DDBJ databases">
        <authorList>
            <consortium name="Pathogen Informatics"/>
            <person name="Doyle S."/>
        </authorList>
    </citation>
    <scope>NUCLEOTIDE SEQUENCE [LARGE SCALE GENOMIC DNA]</scope>
    <source>
        <strain evidence="2 3">NCTC12112</strain>
    </source>
</reference>
<proteinExistence type="predicted"/>
<protein>
    <submittedName>
        <fullName evidence="2">Uncharacterized N-acetyltransferase YvbK</fullName>
        <ecNumber evidence="2">2.3.1.-</ecNumber>
    </submittedName>
</protein>
<dbReference type="EC" id="2.3.1.-" evidence="2"/>
<dbReference type="SUPFAM" id="SSF55729">
    <property type="entry name" value="Acyl-CoA N-acyltransferases (Nat)"/>
    <property type="match status" value="1"/>
</dbReference>
<keyword evidence="2" id="KW-0808">Transferase</keyword>
<sequence>MIQLKKITGNKKIYLDLLLLADPEEKAIDKYINNSEVFSLIENEKVLGQCAVTEIDKHKCEIKNIAINEDIHKKGYGRKFINLICDYYKDKYTSILVGTADAGVEFYEKCGFKISHRIKNFFIDNYDEEIFDNGIQCVDMIYLEKKIK</sequence>
<gene>
    <name evidence="2" type="primary">yvbK</name>
    <name evidence="2" type="ORF">NCTC12112_03052</name>
</gene>
<dbReference type="InterPro" id="IPR000182">
    <property type="entry name" value="GNAT_dom"/>
</dbReference>
<accession>A0AAX2JEJ4</accession>
<dbReference type="Gene3D" id="3.40.630.30">
    <property type="match status" value="1"/>
</dbReference>
<dbReference type="InterPro" id="IPR016181">
    <property type="entry name" value="Acyl_CoA_acyltransferase"/>
</dbReference>
<feature type="domain" description="N-acetyltransferase" evidence="1">
    <location>
        <begin position="2"/>
        <end position="148"/>
    </location>
</feature>
<dbReference type="GO" id="GO:0016747">
    <property type="term" value="F:acyltransferase activity, transferring groups other than amino-acyl groups"/>
    <property type="evidence" value="ECO:0007669"/>
    <property type="project" value="InterPro"/>
</dbReference>